<feature type="compositionally biased region" description="Basic and acidic residues" evidence="6">
    <location>
        <begin position="233"/>
        <end position="242"/>
    </location>
</feature>
<dbReference type="PANTHER" id="PTHR45700">
    <property type="entry name" value="UBIQUITIN-PROTEIN LIGASE E3C"/>
    <property type="match status" value="1"/>
</dbReference>
<sequence length="1140" mass="128824">MAFTRASLATLDTVPVQDSSRIWECSQTTRQRGFQLLVRHYISQILYGCKSAYCDTPTCLSSNTRNTSRPYRPPTQLTARALAHYLASQDHPHRALCPHELKVLPDSLEIAGRPAQQDEAGGRLAQRYRQALEQRRQAKKDHKSLAQNLFDSFTIIYSYSKQIPSPASLLSSLYPADANHDQSRSNSLSQPDTQAGSLHAKRIPHTNDGSNTPLLNGQHSRPKVKPRYTLQTNEHHLSRDAETSSTPSLDPNTLDGASDSSMMSIAQSGKKNFTIGGASLPTRLAKPQHGASERVWKDEKAIGQTVRGVPILPNLNCSLLDELKEEVYPHGKTQSTEFSYVVDYDSHRRARRTRPIVNRSLFYTLSNPETLLTAFHDANVSFMESPLPHLDSVRLANSFRDWNHRNGALVFDSLWLVLEALFTAPPELDVQKSPRLKSWRKGASTEGLAGTSGTQKGVPLYLSTREAAHIVLICIHALTSLVPIGWPHTWAQIRKLRSWGVVVPNVAPDTDAFAHPYMDIIDELEYEPALRLADRLLRAMGTRTCFEHIIASLHQATSQPTAEPPNHRESLVEVLIKHLTVAECVVLANKQKMNSNQKHEKDPGWTVTATFMEWLKTIIIKKWDGKAEINKWSSVGTAIMILDKLDTKRASLNLAPNMFEIPFFNERLNTVNDPINFLAWEEQPNTLHVLQYPCLFSAQHLVAYFRTINFTEMMKQYDHTMRTKQLAHSLDRSIMNPYWWLIEMHMRVTLSEYFVLDISRKEPLKDTLDHLWGQDRRMLLKPLKVKMGHGEGEVGLDHGGVTYEFFRIVLGEAFKPDNGMFTIDPWTQMTWFQPQSLELLWKFQMIGILFSLAVYNGITLPVTFPLAFYDLVQTGGDASLRRQVDPCSLDYIRDGWPALASGLQALLAWDEREGDVADVWMREYSFSYDVYGEIVNLDMTPRCTPDKDNNKGEPIMVTNANRHQYVRDYIRHLTHLSVAPQLEAFRTGFLTCISKQSLKLFTPSSLRHLVEGNQHISIPSLRAVTKYEDGYSATHPAILAFWTIAERFTQEECRRLLEFVTASDRVPVTGYQGIEFVVVRVAGGEEGRLPGSSTCFGKFYLPEYKGRGAAEGDGNVSVDVGVMERKIRLAIGEARGFGVV</sequence>
<dbReference type="AlphaFoldDB" id="A0A6A5K4T6"/>
<evidence type="ECO:0000259" key="7">
    <source>
        <dbReference type="PROSITE" id="PS50237"/>
    </source>
</evidence>
<protein>
    <recommendedName>
        <fullName evidence="2">HECT-type E3 ubiquitin transferase</fullName>
        <ecNumber evidence="2">2.3.2.26</ecNumber>
    </recommendedName>
</protein>
<dbReference type="EMBL" id="ML975343">
    <property type="protein sequence ID" value="KAF1832248.1"/>
    <property type="molecule type" value="Genomic_DNA"/>
</dbReference>
<keyword evidence="4 5" id="KW-0833">Ubl conjugation pathway</keyword>
<dbReference type="Pfam" id="PF00632">
    <property type="entry name" value="HECT"/>
    <property type="match status" value="1"/>
</dbReference>
<dbReference type="InterPro" id="IPR032353">
    <property type="entry name" value="AZUL"/>
</dbReference>
<dbReference type="Proteomes" id="UP000800040">
    <property type="component" value="Unassembled WGS sequence"/>
</dbReference>
<evidence type="ECO:0000256" key="6">
    <source>
        <dbReference type="SAM" id="MobiDB-lite"/>
    </source>
</evidence>
<dbReference type="GO" id="GO:0000209">
    <property type="term" value="P:protein polyubiquitination"/>
    <property type="evidence" value="ECO:0007669"/>
    <property type="project" value="InterPro"/>
</dbReference>
<dbReference type="Gene3D" id="6.10.130.10">
    <property type="entry name" value="Ubiquitin-protein ligase E3A, N-terminal zinc-binding domain (AZUL)"/>
    <property type="match status" value="1"/>
</dbReference>
<dbReference type="Pfam" id="PF16558">
    <property type="entry name" value="AZUL"/>
    <property type="match status" value="1"/>
</dbReference>
<dbReference type="InterPro" id="IPR035983">
    <property type="entry name" value="Hect_E3_ubiquitin_ligase"/>
</dbReference>
<reference evidence="8" key="1">
    <citation type="submission" date="2020-01" db="EMBL/GenBank/DDBJ databases">
        <authorList>
            <consortium name="DOE Joint Genome Institute"/>
            <person name="Haridas S."/>
            <person name="Albert R."/>
            <person name="Binder M."/>
            <person name="Bloem J."/>
            <person name="Labutti K."/>
            <person name="Salamov A."/>
            <person name="Andreopoulos B."/>
            <person name="Baker S.E."/>
            <person name="Barry K."/>
            <person name="Bills G."/>
            <person name="Bluhm B.H."/>
            <person name="Cannon C."/>
            <person name="Castanera R."/>
            <person name="Culley D.E."/>
            <person name="Daum C."/>
            <person name="Ezra D."/>
            <person name="Gonzalez J.B."/>
            <person name="Henrissat B."/>
            <person name="Kuo A."/>
            <person name="Liang C."/>
            <person name="Lipzen A."/>
            <person name="Lutzoni F."/>
            <person name="Magnuson J."/>
            <person name="Mondo S."/>
            <person name="Nolan M."/>
            <person name="Ohm R."/>
            <person name="Pangilinan J."/>
            <person name="Park H.-J."/>
            <person name="Ramirez L."/>
            <person name="Alfaro M."/>
            <person name="Sun H."/>
            <person name="Tritt A."/>
            <person name="Yoshinaga Y."/>
            <person name="Zwiers L.-H."/>
            <person name="Turgeon B.G."/>
            <person name="Goodwin S.B."/>
            <person name="Spatafora J.W."/>
            <person name="Crous P.W."/>
            <person name="Grigoriev I.V."/>
        </authorList>
    </citation>
    <scope>NUCLEOTIDE SEQUENCE</scope>
    <source>
        <strain evidence="8">P77</strain>
    </source>
</reference>
<dbReference type="InterPro" id="IPR042556">
    <property type="entry name" value="AZUL_sf"/>
</dbReference>
<keyword evidence="3" id="KW-0808">Transferase</keyword>
<evidence type="ECO:0000256" key="5">
    <source>
        <dbReference type="PROSITE-ProRule" id="PRU00104"/>
    </source>
</evidence>
<keyword evidence="9" id="KW-1185">Reference proteome</keyword>
<dbReference type="EC" id="2.3.2.26" evidence="2"/>
<dbReference type="SUPFAM" id="SSF56204">
    <property type="entry name" value="Hect, E3 ligase catalytic domain"/>
    <property type="match status" value="1"/>
</dbReference>
<dbReference type="InterPro" id="IPR044611">
    <property type="entry name" value="E3A/B/C-like"/>
</dbReference>
<feature type="active site" description="Glycyl thioester intermediate" evidence="5">
    <location>
        <position position="1095"/>
    </location>
</feature>
<feature type="compositionally biased region" description="Polar residues" evidence="6">
    <location>
        <begin position="184"/>
        <end position="196"/>
    </location>
</feature>
<accession>A0A6A5K4T6</accession>
<evidence type="ECO:0000313" key="9">
    <source>
        <dbReference type="Proteomes" id="UP000800040"/>
    </source>
</evidence>
<comment type="catalytic activity">
    <reaction evidence="1">
        <text>S-ubiquitinyl-[E2 ubiquitin-conjugating enzyme]-L-cysteine + [acceptor protein]-L-lysine = [E2 ubiquitin-conjugating enzyme]-L-cysteine + N(6)-ubiquitinyl-[acceptor protein]-L-lysine.</text>
        <dbReference type="EC" id="2.3.2.26"/>
    </reaction>
</comment>
<evidence type="ECO:0000313" key="8">
    <source>
        <dbReference type="EMBL" id="KAF1832248.1"/>
    </source>
</evidence>
<evidence type="ECO:0000256" key="2">
    <source>
        <dbReference type="ARBA" id="ARBA00012485"/>
    </source>
</evidence>
<dbReference type="InterPro" id="IPR000569">
    <property type="entry name" value="HECT_dom"/>
</dbReference>
<organism evidence="8 9">
    <name type="scientific">Decorospora gaudefroyi</name>
    <dbReference type="NCBI Taxonomy" id="184978"/>
    <lineage>
        <taxon>Eukaryota</taxon>
        <taxon>Fungi</taxon>
        <taxon>Dikarya</taxon>
        <taxon>Ascomycota</taxon>
        <taxon>Pezizomycotina</taxon>
        <taxon>Dothideomycetes</taxon>
        <taxon>Pleosporomycetidae</taxon>
        <taxon>Pleosporales</taxon>
        <taxon>Pleosporineae</taxon>
        <taxon>Pleosporaceae</taxon>
        <taxon>Decorospora</taxon>
    </lineage>
</organism>
<evidence type="ECO:0000256" key="1">
    <source>
        <dbReference type="ARBA" id="ARBA00000885"/>
    </source>
</evidence>
<dbReference type="OrthoDB" id="5981550at2759"/>
<proteinExistence type="predicted"/>
<dbReference type="GO" id="GO:0061630">
    <property type="term" value="F:ubiquitin protein ligase activity"/>
    <property type="evidence" value="ECO:0007669"/>
    <property type="project" value="UniProtKB-EC"/>
</dbReference>
<gene>
    <name evidence="8" type="ORF">BDW02DRAFT_571238</name>
</gene>
<evidence type="ECO:0000256" key="4">
    <source>
        <dbReference type="ARBA" id="ARBA00022786"/>
    </source>
</evidence>
<dbReference type="Gene3D" id="3.30.2160.10">
    <property type="entry name" value="Hect, E3 ligase catalytic domain"/>
    <property type="match status" value="1"/>
</dbReference>
<dbReference type="Gene3D" id="3.30.2410.10">
    <property type="entry name" value="Hect, E3 ligase catalytic domain"/>
    <property type="match status" value="1"/>
</dbReference>
<feature type="domain" description="HECT" evidence="7">
    <location>
        <begin position="775"/>
        <end position="1140"/>
    </location>
</feature>
<feature type="region of interest" description="Disordered" evidence="6">
    <location>
        <begin position="178"/>
        <end position="260"/>
    </location>
</feature>
<evidence type="ECO:0000256" key="3">
    <source>
        <dbReference type="ARBA" id="ARBA00022679"/>
    </source>
</evidence>
<name>A0A6A5K4T6_9PLEO</name>
<dbReference type="Gene3D" id="3.90.1750.10">
    <property type="entry name" value="Hect, E3 ligase catalytic domains"/>
    <property type="match status" value="1"/>
</dbReference>
<dbReference type="PROSITE" id="PS50237">
    <property type="entry name" value="HECT"/>
    <property type="match status" value="1"/>
</dbReference>
<feature type="compositionally biased region" description="Polar residues" evidence="6">
    <location>
        <begin position="207"/>
        <end position="219"/>
    </location>
</feature>
<dbReference type="SMART" id="SM00119">
    <property type="entry name" value="HECTc"/>
    <property type="match status" value="1"/>
</dbReference>